<evidence type="ECO:0000256" key="2">
    <source>
        <dbReference type="ARBA" id="ARBA00022806"/>
    </source>
</evidence>
<name>A0ABY4C253_9MICO</name>
<dbReference type="InterPro" id="IPR011604">
    <property type="entry name" value="PDDEXK-like_dom_sf"/>
</dbReference>
<dbReference type="RefSeq" id="WP_243558159.1">
    <property type="nucleotide sequence ID" value="NZ_CP094528.1"/>
</dbReference>
<keyword evidence="2" id="KW-0347">Helicase</keyword>
<sequence length="218" mass="24631">MYGFNPPIHEALGYGKGLHDALAEMHKRAIDRDVPDVSEAVELVDRHLSTPYAYPALRSQLRRSAIDAIERYFAVHGDDLTRTVHAEKQIRVQVAPGVTVDGRIDLIRRLETDEVAIVDFKSTARAQPEDVTRDQLHVYALGYRELTSESADLIEVLILDERGRTTREQVVDPILEGVREKIEAVADDIRANRYACTHDHTGDRANDDLAWLCAPVRR</sequence>
<evidence type="ECO:0000256" key="1">
    <source>
        <dbReference type="ARBA" id="ARBA00022763"/>
    </source>
</evidence>
<evidence type="ECO:0000259" key="4">
    <source>
        <dbReference type="Pfam" id="PF12705"/>
    </source>
</evidence>
<keyword evidence="2" id="KW-0067">ATP-binding</keyword>
<gene>
    <name evidence="5" type="ORF">MTO99_07335</name>
</gene>
<dbReference type="InterPro" id="IPR038726">
    <property type="entry name" value="PDDEXK_AddAB-type"/>
</dbReference>
<keyword evidence="6" id="KW-1185">Reference proteome</keyword>
<evidence type="ECO:0000256" key="3">
    <source>
        <dbReference type="ARBA" id="ARBA00023204"/>
    </source>
</evidence>
<evidence type="ECO:0000313" key="6">
    <source>
        <dbReference type="Proteomes" id="UP000832097"/>
    </source>
</evidence>
<evidence type="ECO:0000313" key="5">
    <source>
        <dbReference type="EMBL" id="UOE45560.1"/>
    </source>
</evidence>
<proteinExistence type="predicted"/>
<dbReference type="Gene3D" id="3.90.320.10">
    <property type="match status" value="1"/>
</dbReference>
<dbReference type="EMBL" id="CP094528">
    <property type="protein sequence ID" value="UOE45560.1"/>
    <property type="molecule type" value="Genomic_DNA"/>
</dbReference>
<accession>A0ABY4C253</accession>
<keyword evidence="2" id="KW-0547">Nucleotide-binding</keyword>
<keyword evidence="3" id="KW-0234">DNA repair</keyword>
<protein>
    <submittedName>
        <fullName evidence="5">PD-(D/E)XK nuclease family protein</fullName>
    </submittedName>
</protein>
<keyword evidence="1" id="KW-0227">DNA damage</keyword>
<dbReference type="Proteomes" id="UP000832097">
    <property type="component" value="Chromosome"/>
</dbReference>
<feature type="domain" description="PD-(D/E)XK endonuclease-like" evidence="4">
    <location>
        <begin position="11"/>
        <end position="199"/>
    </location>
</feature>
<keyword evidence="2" id="KW-0378">Hydrolase</keyword>
<organism evidence="5 6">
    <name type="scientific">Agromyces larvae</name>
    <dbReference type="NCBI Taxonomy" id="2929802"/>
    <lineage>
        <taxon>Bacteria</taxon>
        <taxon>Bacillati</taxon>
        <taxon>Actinomycetota</taxon>
        <taxon>Actinomycetes</taxon>
        <taxon>Micrococcales</taxon>
        <taxon>Microbacteriaceae</taxon>
        <taxon>Agromyces</taxon>
    </lineage>
</organism>
<reference evidence="5 6" key="1">
    <citation type="submission" date="2022-03" db="EMBL/GenBank/DDBJ databases">
        <title>Mucilaginibacter sp. isolated from the gut of Protaetia brevitarsis seulensis larvae.</title>
        <authorList>
            <person name="Won M."/>
            <person name="Kim S.-J."/>
            <person name="Kwon S.-W."/>
        </authorList>
    </citation>
    <scope>NUCLEOTIDE SEQUENCE [LARGE SCALE GENOMIC DNA]</scope>
    <source>
        <strain evidence="5 6">CFWR-12</strain>
    </source>
</reference>
<dbReference type="Pfam" id="PF12705">
    <property type="entry name" value="PDDEXK_1"/>
    <property type="match status" value="1"/>
</dbReference>